<dbReference type="Proteomes" id="UP000265520">
    <property type="component" value="Unassembled WGS sequence"/>
</dbReference>
<accession>A0A392VW83</accession>
<protein>
    <submittedName>
        <fullName evidence="1">Uncharacterized protein</fullName>
    </submittedName>
</protein>
<reference evidence="1 2" key="1">
    <citation type="journal article" date="2018" name="Front. Plant Sci.">
        <title>Red Clover (Trifolium pratense) and Zigzag Clover (T. medium) - A Picture of Genomic Similarities and Differences.</title>
        <authorList>
            <person name="Dluhosova J."/>
            <person name="Istvanek J."/>
            <person name="Nedelnik J."/>
            <person name="Repkova J."/>
        </authorList>
    </citation>
    <scope>NUCLEOTIDE SEQUENCE [LARGE SCALE GENOMIC DNA]</scope>
    <source>
        <strain evidence="2">cv. 10/8</strain>
        <tissue evidence="1">Leaf</tissue>
    </source>
</reference>
<dbReference type="AlphaFoldDB" id="A0A392VW83"/>
<dbReference type="EMBL" id="LXQA011306635">
    <property type="protein sequence ID" value="MCI92648.1"/>
    <property type="molecule type" value="Genomic_DNA"/>
</dbReference>
<proteinExistence type="predicted"/>
<name>A0A392VW83_9FABA</name>
<sequence>MSRECIEWHPAIYINQMKNLHQKVSRLSSQINYKVVYEDASTVVYS</sequence>
<keyword evidence="2" id="KW-1185">Reference proteome</keyword>
<organism evidence="1 2">
    <name type="scientific">Trifolium medium</name>
    <dbReference type="NCBI Taxonomy" id="97028"/>
    <lineage>
        <taxon>Eukaryota</taxon>
        <taxon>Viridiplantae</taxon>
        <taxon>Streptophyta</taxon>
        <taxon>Embryophyta</taxon>
        <taxon>Tracheophyta</taxon>
        <taxon>Spermatophyta</taxon>
        <taxon>Magnoliopsida</taxon>
        <taxon>eudicotyledons</taxon>
        <taxon>Gunneridae</taxon>
        <taxon>Pentapetalae</taxon>
        <taxon>rosids</taxon>
        <taxon>fabids</taxon>
        <taxon>Fabales</taxon>
        <taxon>Fabaceae</taxon>
        <taxon>Papilionoideae</taxon>
        <taxon>50 kb inversion clade</taxon>
        <taxon>NPAAA clade</taxon>
        <taxon>Hologalegina</taxon>
        <taxon>IRL clade</taxon>
        <taxon>Trifolieae</taxon>
        <taxon>Trifolium</taxon>
    </lineage>
</organism>
<evidence type="ECO:0000313" key="2">
    <source>
        <dbReference type="Proteomes" id="UP000265520"/>
    </source>
</evidence>
<feature type="non-terminal residue" evidence="1">
    <location>
        <position position="46"/>
    </location>
</feature>
<comment type="caution">
    <text evidence="1">The sequence shown here is derived from an EMBL/GenBank/DDBJ whole genome shotgun (WGS) entry which is preliminary data.</text>
</comment>
<evidence type="ECO:0000313" key="1">
    <source>
        <dbReference type="EMBL" id="MCI92648.1"/>
    </source>
</evidence>